<dbReference type="InterPro" id="IPR008160">
    <property type="entry name" value="Collagen"/>
</dbReference>
<keyword evidence="2" id="KW-1133">Transmembrane helix</keyword>
<sequence>MFKATLTVALCLLYGNNLVTGAERVATLGNRIVASASGLEVARTTVLMSDVILNEGVVFAYSAFFRSDKPVRFQIWRPVENVSDSYQLIGETRVIPAVMNAREDIYIESKLTEKCVRVRSGDRLGVYIEETPGAIAYKFKADSPNALLHTATNNSEVINVNDIIKFGSLNFPYMFSVLAYVDTKMELYNDTTEEFPECPKGLRIPPYGIVTLPPTPPPTGKPGATGPMGPAGIQGATGANGTQGEKGDVGSTGEQGPVGATGPRGFNGTVGATGPEGPTGLVGATGEKGDKGDVGDEGPVGPVGPQGPAGETITVPAPVAAEVVDEDTSMFSDPNFVMGLFIWLIILTILFIIILIVFIVVRRRRDSVQRPKPGSKIVYSERVQSRVYGNDEKWMRDMKEETETNYSNNTLKADGTDNDAQRPTSFDYTNECDKQFDYVNGEQVKAGMTQC</sequence>
<dbReference type="Pfam" id="PF01391">
    <property type="entry name" value="Collagen"/>
    <property type="match status" value="1"/>
</dbReference>
<dbReference type="EMBL" id="JAODUO010000788">
    <property type="protein sequence ID" value="KAK2174611.1"/>
    <property type="molecule type" value="Genomic_DNA"/>
</dbReference>
<feature type="region of interest" description="Disordered" evidence="1">
    <location>
        <begin position="401"/>
        <end position="423"/>
    </location>
</feature>
<evidence type="ECO:0000256" key="3">
    <source>
        <dbReference type="SAM" id="SignalP"/>
    </source>
</evidence>
<feature type="region of interest" description="Disordered" evidence="1">
    <location>
        <begin position="214"/>
        <end position="311"/>
    </location>
</feature>
<keyword evidence="3" id="KW-0732">Signal</keyword>
<name>A0AAD9NN87_RIDPI</name>
<feature type="chain" id="PRO_5042099059" description="Collagen triple helix repeat-containing protein" evidence="3">
    <location>
        <begin position="22"/>
        <end position="451"/>
    </location>
</feature>
<evidence type="ECO:0000256" key="1">
    <source>
        <dbReference type="SAM" id="MobiDB-lite"/>
    </source>
</evidence>
<dbReference type="PANTHER" id="PTHR24637">
    <property type="entry name" value="COLLAGEN"/>
    <property type="match status" value="1"/>
</dbReference>
<feature type="transmembrane region" description="Helical" evidence="2">
    <location>
        <begin position="336"/>
        <end position="361"/>
    </location>
</feature>
<dbReference type="Proteomes" id="UP001209878">
    <property type="component" value="Unassembled WGS sequence"/>
</dbReference>
<accession>A0AAD9NN87</accession>
<comment type="caution">
    <text evidence="4">The sequence shown here is derived from an EMBL/GenBank/DDBJ whole genome shotgun (WGS) entry which is preliminary data.</text>
</comment>
<proteinExistence type="predicted"/>
<keyword evidence="2" id="KW-0472">Membrane</keyword>
<evidence type="ECO:0000313" key="4">
    <source>
        <dbReference type="EMBL" id="KAK2174611.1"/>
    </source>
</evidence>
<evidence type="ECO:0000313" key="5">
    <source>
        <dbReference type="Proteomes" id="UP001209878"/>
    </source>
</evidence>
<evidence type="ECO:0000256" key="2">
    <source>
        <dbReference type="SAM" id="Phobius"/>
    </source>
</evidence>
<protein>
    <recommendedName>
        <fullName evidence="6">Collagen triple helix repeat-containing protein</fullName>
    </recommendedName>
</protein>
<feature type="signal peptide" evidence="3">
    <location>
        <begin position="1"/>
        <end position="21"/>
    </location>
</feature>
<evidence type="ECO:0008006" key="6">
    <source>
        <dbReference type="Google" id="ProtNLM"/>
    </source>
</evidence>
<reference evidence="4" key="1">
    <citation type="journal article" date="2023" name="Mol. Biol. Evol.">
        <title>Third-Generation Sequencing Reveals the Adaptive Role of the Epigenome in Three Deep-Sea Polychaetes.</title>
        <authorList>
            <person name="Perez M."/>
            <person name="Aroh O."/>
            <person name="Sun Y."/>
            <person name="Lan Y."/>
            <person name="Juniper S.K."/>
            <person name="Young C.R."/>
            <person name="Angers B."/>
            <person name="Qian P.Y."/>
        </authorList>
    </citation>
    <scope>NUCLEOTIDE SEQUENCE</scope>
    <source>
        <strain evidence="4">R07B-5</strain>
    </source>
</reference>
<keyword evidence="2" id="KW-0812">Transmembrane</keyword>
<dbReference type="AlphaFoldDB" id="A0AAD9NN87"/>
<keyword evidence="5" id="KW-1185">Reference proteome</keyword>
<feature type="compositionally biased region" description="Low complexity" evidence="1">
    <location>
        <begin position="221"/>
        <end position="230"/>
    </location>
</feature>
<organism evidence="4 5">
    <name type="scientific">Ridgeia piscesae</name>
    <name type="common">Tubeworm</name>
    <dbReference type="NCBI Taxonomy" id="27915"/>
    <lineage>
        <taxon>Eukaryota</taxon>
        <taxon>Metazoa</taxon>
        <taxon>Spiralia</taxon>
        <taxon>Lophotrochozoa</taxon>
        <taxon>Annelida</taxon>
        <taxon>Polychaeta</taxon>
        <taxon>Sedentaria</taxon>
        <taxon>Canalipalpata</taxon>
        <taxon>Sabellida</taxon>
        <taxon>Siboglinidae</taxon>
        <taxon>Ridgeia</taxon>
    </lineage>
</organism>
<gene>
    <name evidence="4" type="ORF">NP493_789g00077</name>
</gene>
<dbReference type="PANTHER" id="PTHR24637:SF421">
    <property type="entry name" value="CUTICLE COLLAGEN DPY-2"/>
    <property type="match status" value="1"/>
</dbReference>